<keyword evidence="2" id="KW-1185">Reference proteome</keyword>
<dbReference type="InterPro" id="IPR046349">
    <property type="entry name" value="C1-like_sf"/>
</dbReference>
<evidence type="ECO:0000313" key="2">
    <source>
        <dbReference type="Proteomes" id="UP000222542"/>
    </source>
</evidence>
<organism evidence="1 2">
    <name type="scientific">Capsicum annuum</name>
    <name type="common">Capsicum pepper</name>
    <dbReference type="NCBI Taxonomy" id="4072"/>
    <lineage>
        <taxon>Eukaryota</taxon>
        <taxon>Viridiplantae</taxon>
        <taxon>Streptophyta</taxon>
        <taxon>Embryophyta</taxon>
        <taxon>Tracheophyta</taxon>
        <taxon>Spermatophyta</taxon>
        <taxon>Magnoliopsida</taxon>
        <taxon>eudicotyledons</taxon>
        <taxon>Gunneridae</taxon>
        <taxon>Pentapetalae</taxon>
        <taxon>asterids</taxon>
        <taxon>lamiids</taxon>
        <taxon>Solanales</taxon>
        <taxon>Solanaceae</taxon>
        <taxon>Solanoideae</taxon>
        <taxon>Capsiceae</taxon>
        <taxon>Capsicum</taxon>
    </lineage>
</organism>
<sequence length="235" mass="26146">MHNTYNSFGTSKRQPMFAPIGRGFDQWGNKQFLDQSIRIDSSTLGNMDYPYNDQEESIINNAACSAARIGVALGQERKGVKVVKHQATPLFTDGLAKGAVHQKCAEELTGVADDNIEDFPKLNLALLPEANETVQLLERFLKKNGILKNLKPSQIDNFQHKTHPLVLLNNTNKDKLVCDGCISCQQCSYFMHLTCSQLPGELEPYHPVSPGTRTLHKASGVLLFLPAMQSLQIRH</sequence>
<evidence type="ECO:0000313" key="1">
    <source>
        <dbReference type="EMBL" id="PHT71007.1"/>
    </source>
</evidence>
<accession>A0A2G2YMN3</accession>
<comment type="caution">
    <text evidence="1">The sequence shown here is derived from an EMBL/GenBank/DDBJ whole genome shotgun (WGS) entry which is preliminary data.</text>
</comment>
<dbReference type="EMBL" id="AYRZ02000010">
    <property type="protein sequence ID" value="PHT71007.1"/>
    <property type="molecule type" value="Genomic_DNA"/>
</dbReference>
<gene>
    <name evidence="1" type="ORF">T459_26111</name>
</gene>
<reference evidence="1 2" key="1">
    <citation type="journal article" date="2014" name="Nat. Genet.">
        <title>Genome sequence of the hot pepper provides insights into the evolution of pungency in Capsicum species.</title>
        <authorList>
            <person name="Kim S."/>
            <person name="Park M."/>
            <person name="Yeom S.I."/>
            <person name="Kim Y.M."/>
            <person name="Lee J.M."/>
            <person name="Lee H.A."/>
            <person name="Seo E."/>
            <person name="Choi J."/>
            <person name="Cheong K."/>
            <person name="Kim K.T."/>
            <person name="Jung K."/>
            <person name="Lee G.W."/>
            <person name="Oh S.K."/>
            <person name="Bae C."/>
            <person name="Kim S.B."/>
            <person name="Lee H.Y."/>
            <person name="Kim S.Y."/>
            <person name="Kim M.S."/>
            <person name="Kang B.C."/>
            <person name="Jo Y.D."/>
            <person name="Yang H.B."/>
            <person name="Jeong H.J."/>
            <person name="Kang W.H."/>
            <person name="Kwon J.K."/>
            <person name="Shin C."/>
            <person name="Lim J.Y."/>
            <person name="Park J.H."/>
            <person name="Huh J.H."/>
            <person name="Kim J.S."/>
            <person name="Kim B.D."/>
            <person name="Cohen O."/>
            <person name="Paran I."/>
            <person name="Suh M.C."/>
            <person name="Lee S.B."/>
            <person name="Kim Y.K."/>
            <person name="Shin Y."/>
            <person name="Noh S.J."/>
            <person name="Park J."/>
            <person name="Seo Y.S."/>
            <person name="Kwon S.Y."/>
            <person name="Kim H.A."/>
            <person name="Park J.M."/>
            <person name="Kim H.J."/>
            <person name="Choi S.B."/>
            <person name="Bosland P.W."/>
            <person name="Reeves G."/>
            <person name="Jo S.H."/>
            <person name="Lee B.W."/>
            <person name="Cho H.T."/>
            <person name="Choi H.S."/>
            <person name="Lee M.S."/>
            <person name="Yu Y."/>
            <person name="Do Choi Y."/>
            <person name="Park B.S."/>
            <person name="van Deynze A."/>
            <person name="Ashrafi H."/>
            <person name="Hill T."/>
            <person name="Kim W.T."/>
            <person name="Pai H.S."/>
            <person name="Ahn H.K."/>
            <person name="Yeam I."/>
            <person name="Giovannoni J.J."/>
            <person name="Rose J.K."/>
            <person name="Sorensen I."/>
            <person name="Lee S.J."/>
            <person name="Kim R.W."/>
            <person name="Choi I.Y."/>
            <person name="Choi B.S."/>
            <person name="Lim J.S."/>
            <person name="Lee Y.H."/>
            <person name="Choi D."/>
        </authorList>
    </citation>
    <scope>NUCLEOTIDE SEQUENCE [LARGE SCALE GENOMIC DNA]</scope>
    <source>
        <strain evidence="2">cv. CM334</strain>
    </source>
</reference>
<dbReference type="Proteomes" id="UP000222542">
    <property type="component" value="Unassembled WGS sequence"/>
</dbReference>
<dbReference type="AlphaFoldDB" id="A0A2G2YMN3"/>
<dbReference type="Gramene" id="PHT71007">
    <property type="protein sequence ID" value="PHT71007"/>
    <property type="gene ID" value="T459_26111"/>
</dbReference>
<name>A0A2G2YMN3_CAPAN</name>
<dbReference type="SUPFAM" id="SSF57889">
    <property type="entry name" value="Cysteine-rich domain"/>
    <property type="match status" value="1"/>
</dbReference>
<reference evidence="1 2" key="2">
    <citation type="journal article" date="2017" name="Genome Biol.">
        <title>New reference genome sequences of hot pepper reveal the massive evolution of plant disease-resistance genes by retroduplication.</title>
        <authorList>
            <person name="Kim S."/>
            <person name="Park J."/>
            <person name="Yeom S.I."/>
            <person name="Kim Y.M."/>
            <person name="Seo E."/>
            <person name="Kim K.T."/>
            <person name="Kim M.S."/>
            <person name="Lee J.M."/>
            <person name="Cheong K."/>
            <person name="Shin H.S."/>
            <person name="Kim S.B."/>
            <person name="Han K."/>
            <person name="Lee J."/>
            <person name="Park M."/>
            <person name="Lee H.A."/>
            <person name="Lee H.Y."/>
            <person name="Lee Y."/>
            <person name="Oh S."/>
            <person name="Lee J.H."/>
            <person name="Choi E."/>
            <person name="Choi E."/>
            <person name="Lee S.E."/>
            <person name="Jeon J."/>
            <person name="Kim H."/>
            <person name="Choi G."/>
            <person name="Song H."/>
            <person name="Lee J."/>
            <person name="Lee S.C."/>
            <person name="Kwon J.K."/>
            <person name="Lee H.Y."/>
            <person name="Koo N."/>
            <person name="Hong Y."/>
            <person name="Kim R.W."/>
            <person name="Kang W.H."/>
            <person name="Huh J.H."/>
            <person name="Kang B.C."/>
            <person name="Yang T.J."/>
            <person name="Lee Y.H."/>
            <person name="Bennetzen J.L."/>
            <person name="Choi D."/>
        </authorList>
    </citation>
    <scope>NUCLEOTIDE SEQUENCE [LARGE SCALE GENOMIC DNA]</scope>
    <source>
        <strain evidence="2">cv. CM334</strain>
    </source>
</reference>
<proteinExistence type="predicted"/>
<protein>
    <submittedName>
        <fullName evidence="1">Uncharacterized protein</fullName>
    </submittedName>
</protein>